<dbReference type="CDD" id="cd11056">
    <property type="entry name" value="CYP6-like"/>
    <property type="match status" value="1"/>
</dbReference>
<reference evidence="15 16" key="1">
    <citation type="submission" date="2024-05" db="EMBL/GenBank/DDBJ databases">
        <title>Culex pipiens pipiens assembly and annotation.</title>
        <authorList>
            <person name="Alout H."/>
            <person name="Durand T."/>
        </authorList>
    </citation>
    <scope>NUCLEOTIDE SEQUENCE [LARGE SCALE GENOMIC DNA]</scope>
    <source>
        <strain evidence="15">HA-2024</strain>
        <tissue evidence="15">Whole body</tissue>
    </source>
</reference>
<dbReference type="Proteomes" id="UP001562425">
    <property type="component" value="Unassembled WGS sequence"/>
</dbReference>
<evidence type="ECO:0000256" key="8">
    <source>
        <dbReference type="ARBA" id="ARBA00022848"/>
    </source>
</evidence>
<gene>
    <name evidence="15" type="ORF">pipiens_004300</name>
</gene>
<evidence type="ECO:0000256" key="9">
    <source>
        <dbReference type="ARBA" id="ARBA00023002"/>
    </source>
</evidence>
<protein>
    <recommendedName>
        <fullName evidence="17">Cytochrome P450</fullName>
    </recommendedName>
</protein>
<dbReference type="PANTHER" id="PTHR24292">
    <property type="entry name" value="CYTOCHROME P450"/>
    <property type="match status" value="1"/>
</dbReference>
<keyword evidence="5 13" id="KW-0349">Heme</keyword>
<sequence length="449" mass="51338">MFLITLLITLFFLSITFIKYKFSYWSRQNVPYIEPKFPYGNFKDSGRISIADISSQQYNEMKSRGQFFGLFFFLQPMVMITNLDLIKTILVKDFNYFPDRGVYHNLRDDPLSGHLFSIEGNKWRSLRTRLTPTFTSGKMRMMFPTLKAVGDNFGEFLVSAVGGGIEMELKDVVQRFTTDVIGSCAFGIECNTFVDANSQIRSVSRLIFDSPKHSGKKRLFLKLFPEVGNKLRIKQLNENATEFFQKLVGDTIAYRVKNSTDRNDFMSLLIELMNKGDLTLDEAAAQSLIFFLAGLETSSSNQTFCLYELALNQGYQQKARECILEAMEKHGGLTYEAVSDMQYLDQCINVYGIQRDDRYYPNPTVFNPDRFHPNAVAKRHLCAFLPFGEGPRICIGLRFGMLQSRVGLATVLSRFRIKPCSRTTIPLEYSTKSTVLQSKGGLWLKVEPL</sequence>
<evidence type="ECO:0000256" key="6">
    <source>
        <dbReference type="ARBA" id="ARBA00022723"/>
    </source>
</evidence>
<organism evidence="15 16">
    <name type="scientific">Culex pipiens pipiens</name>
    <name type="common">Northern house mosquito</name>
    <dbReference type="NCBI Taxonomy" id="38569"/>
    <lineage>
        <taxon>Eukaryota</taxon>
        <taxon>Metazoa</taxon>
        <taxon>Ecdysozoa</taxon>
        <taxon>Arthropoda</taxon>
        <taxon>Hexapoda</taxon>
        <taxon>Insecta</taxon>
        <taxon>Pterygota</taxon>
        <taxon>Neoptera</taxon>
        <taxon>Endopterygota</taxon>
        <taxon>Diptera</taxon>
        <taxon>Nematocera</taxon>
        <taxon>Culicoidea</taxon>
        <taxon>Culicidae</taxon>
        <taxon>Culicinae</taxon>
        <taxon>Culicini</taxon>
        <taxon>Culex</taxon>
        <taxon>Culex</taxon>
    </lineage>
</organism>
<comment type="cofactor">
    <cofactor evidence="1 13">
        <name>heme</name>
        <dbReference type="ChEBI" id="CHEBI:30413"/>
    </cofactor>
</comment>
<keyword evidence="16" id="KW-1185">Reference proteome</keyword>
<keyword evidence="12" id="KW-0472">Membrane</keyword>
<dbReference type="GO" id="GO:0004497">
    <property type="term" value="F:monooxygenase activity"/>
    <property type="evidence" value="ECO:0007669"/>
    <property type="project" value="UniProtKB-KW"/>
</dbReference>
<comment type="subcellular location">
    <subcellularLocation>
        <location evidence="3">Endoplasmic reticulum membrane</location>
        <topology evidence="3">Peripheral membrane protein</topology>
    </subcellularLocation>
    <subcellularLocation>
        <location evidence="2">Microsome membrane</location>
        <topology evidence="2">Peripheral membrane protein</topology>
    </subcellularLocation>
</comment>
<proteinExistence type="inferred from homology"/>
<dbReference type="PANTHER" id="PTHR24292:SF103">
    <property type="entry name" value="CYTOCHROME P450 6BS1"/>
    <property type="match status" value="1"/>
</dbReference>
<evidence type="ECO:0000256" key="10">
    <source>
        <dbReference type="ARBA" id="ARBA00023004"/>
    </source>
</evidence>
<dbReference type="InterPro" id="IPR050476">
    <property type="entry name" value="Insect_CytP450_Detox"/>
</dbReference>
<dbReference type="InterPro" id="IPR002401">
    <property type="entry name" value="Cyt_P450_E_grp-I"/>
</dbReference>
<evidence type="ECO:0000256" key="1">
    <source>
        <dbReference type="ARBA" id="ARBA00001971"/>
    </source>
</evidence>
<evidence type="ECO:0000256" key="7">
    <source>
        <dbReference type="ARBA" id="ARBA00022824"/>
    </source>
</evidence>
<name>A0ABD1CK59_CULPP</name>
<comment type="similarity">
    <text evidence="4 14">Belongs to the cytochrome P450 family.</text>
</comment>
<evidence type="ECO:0000256" key="12">
    <source>
        <dbReference type="ARBA" id="ARBA00023136"/>
    </source>
</evidence>
<dbReference type="Gene3D" id="1.10.630.10">
    <property type="entry name" value="Cytochrome P450"/>
    <property type="match status" value="1"/>
</dbReference>
<accession>A0ABD1CK59</accession>
<evidence type="ECO:0000256" key="3">
    <source>
        <dbReference type="ARBA" id="ARBA00004406"/>
    </source>
</evidence>
<evidence type="ECO:0000256" key="5">
    <source>
        <dbReference type="ARBA" id="ARBA00022617"/>
    </source>
</evidence>
<dbReference type="Pfam" id="PF00067">
    <property type="entry name" value="p450"/>
    <property type="match status" value="1"/>
</dbReference>
<dbReference type="EMBL" id="JBEHCU010011393">
    <property type="protein sequence ID" value="KAL1376789.1"/>
    <property type="molecule type" value="Genomic_DNA"/>
</dbReference>
<keyword evidence="7" id="KW-0256">Endoplasmic reticulum</keyword>
<evidence type="ECO:0000256" key="4">
    <source>
        <dbReference type="ARBA" id="ARBA00010617"/>
    </source>
</evidence>
<dbReference type="InterPro" id="IPR017972">
    <property type="entry name" value="Cyt_P450_CS"/>
</dbReference>
<dbReference type="SUPFAM" id="SSF48264">
    <property type="entry name" value="Cytochrome P450"/>
    <property type="match status" value="1"/>
</dbReference>
<dbReference type="AlphaFoldDB" id="A0ABD1CK59"/>
<keyword evidence="8" id="KW-0492">Microsome</keyword>
<feature type="binding site" description="axial binding residue" evidence="13">
    <location>
        <position position="394"/>
    </location>
    <ligand>
        <name>heme</name>
        <dbReference type="ChEBI" id="CHEBI:30413"/>
    </ligand>
    <ligandPart>
        <name>Fe</name>
        <dbReference type="ChEBI" id="CHEBI:18248"/>
    </ligandPart>
</feature>
<evidence type="ECO:0000256" key="14">
    <source>
        <dbReference type="RuleBase" id="RU000461"/>
    </source>
</evidence>
<dbReference type="PROSITE" id="PS00086">
    <property type="entry name" value="CYTOCHROME_P450"/>
    <property type="match status" value="1"/>
</dbReference>
<evidence type="ECO:0000313" key="16">
    <source>
        <dbReference type="Proteomes" id="UP001562425"/>
    </source>
</evidence>
<evidence type="ECO:0000313" key="15">
    <source>
        <dbReference type="EMBL" id="KAL1376789.1"/>
    </source>
</evidence>
<keyword evidence="9 14" id="KW-0560">Oxidoreductase</keyword>
<dbReference type="PRINTS" id="PR00385">
    <property type="entry name" value="P450"/>
</dbReference>
<dbReference type="InterPro" id="IPR001128">
    <property type="entry name" value="Cyt_P450"/>
</dbReference>
<dbReference type="GO" id="GO:0046872">
    <property type="term" value="F:metal ion binding"/>
    <property type="evidence" value="ECO:0007669"/>
    <property type="project" value="UniProtKB-KW"/>
</dbReference>
<evidence type="ECO:0000256" key="13">
    <source>
        <dbReference type="PIRSR" id="PIRSR602401-1"/>
    </source>
</evidence>
<dbReference type="PRINTS" id="PR00463">
    <property type="entry name" value="EP450I"/>
</dbReference>
<evidence type="ECO:0008006" key="17">
    <source>
        <dbReference type="Google" id="ProtNLM"/>
    </source>
</evidence>
<keyword evidence="11 14" id="KW-0503">Monooxygenase</keyword>
<evidence type="ECO:0000256" key="11">
    <source>
        <dbReference type="ARBA" id="ARBA00023033"/>
    </source>
</evidence>
<dbReference type="GO" id="GO:0005789">
    <property type="term" value="C:endoplasmic reticulum membrane"/>
    <property type="evidence" value="ECO:0007669"/>
    <property type="project" value="UniProtKB-SubCell"/>
</dbReference>
<evidence type="ECO:0000256" key="2">
    <source>
        <dbReference type="ARBA" id="ARBA00004174"/>
    </source>
</evidence>
<keyword evidence="10 13" id="KW-0408">Iron</keyword>
<dbReference type="InterPro" id="IPR036396">
    <property type="entry name" value="Cyt_P450_sf"/>
</dbReference>
<comment type="caution">
    <text evidence="15">The sequence shown here is derived from an EMBL/GenBank/DDBJ whole genome shotgun (WGS) entry which is preliminary data.</text>
</comment>
<keyword evidence="6 13" id="KW-0479">Metal-binding</keyword>